<evidence type="ECO:0000259" key="2">
    <source>
        <dbReference type="Pfam" id="PF20237"/>
    </source>
</evidence>
<keyword evidence="1" id="KW-0812">Transmembrane</keyword>
<dbReference type="InterPro" id="IPR046529">
    <property type="entry name" value="DUF6594"/>
</dbReference>
<reference evidence="3 4" key="1">
    <citation type="submission" date="2024-09" db="EMBL/GenBank/DDBJ databases">
        <title>Rethinking Asexuality: The Enigmatic Case of Functional Sexual Genes in Lepraria (Stereocaulaceae).</title>
        <authorList>
            <person name="Doellman M."/>
            <person name="Sun Y."/>
            <person name="Barcenas-Pena A."/>
            <person name="Lumbsch H.T."/>
            <person name="Grewe F."/>
        </authorList>
    </citation>
    <scope>NUCLEOTIDE SEQUENCE [LARGE SCALE GENOMIC DNA]</scope>
    <source>
        <strain evidence="3 4">Mercado 3170</strain>
    </source>
</reference>
<feature type="transmembrane region" description="Helical" evidence="1">
    <location>
        <begin position="243"/>
        <end position="261"/>
    </location>
</feature>
<gene>
    <name evidence="3" type="ORF">N7G274_008331</name>
</gene>
<dbReference type="PANTHER" id="PTHR34502">
    <property type="entry name" value="DUF6594 DOMAIN-CONTAINING PROTEIN-RELATED"/>
    <property type="match status" value="1"/>
</dbReference>
<dbReference type="Proteomes" id="UP001590950">
    <property type="component" value="Unassembled WGS sequence"/>
</dbReference>
<comment type="caution">
    <text evidence="3">The sequence shown here is derived from an EMBL/GenBank/DDBJ whole genome shotgun (WGS) entry which is preliminary data.</text>
</comment>
<feature type="transmembrane region" description="Helical" evidence="1">
    <location>
        <begin position="212"/>
        <end position="231"/>
    </location>
</feature>
<evidence type="ECO:0000313" key="4">
    <source>
        <dbReference type="Proteomes" id="UP001590950"/>
    </source>
</evidence>
<feature type="transmembrane region" description="Helical" evidence="1">
    <location>
        <begin position="268"/>
        <end position="287"/>
    </location>
</feature>
<dbReference type="PANTHER" id="PTHR34502:SF4">
    <property type="entry name" value="DUF6594 DOMAIN-CONTAINING PROTEIN"/>
    <property type="match status" value="1"/>
</dbReference>
<organism evidence="3 4">
    <name type="scientific">Stereocaulon virgatum</name>
    <dbReference type="NCBI Taxonomy" id="373712"/>
    <lineage>
        <taxon>Eukaryota</taxon>
        <taxon>Fungi</taxon>
        <taxon>Dikarya</taxon>
        <taxon>Ascomycota</taxon>
        <taxon>Pezizomycotina</taxon>
        <taxon>Lecanoromycetes</taxon>
        <taxon>OSLEUM clade</taxon>
        <taxon>Lecanoromycetidae</taxon>
        <taxon>Lecanorales</taxon>
        <taxon>Lecanorineae</taxon>
        <taxon>Stereocaulaceae</taxon>
        <taxon>Stereocaulon</taxon>
    </lineage>
</organism>
<name>A0ABR4A215_9LECA</name>
<feature type="domain" description="DUF6594" evidence="2">
    <location>
        <begin position="18"/>
        <end position="280"/>
    </location>
</feature>
<proteinExistence type="predicted"/>
<protein>
    <recommendedName>
        <fullName evidence="2">DUF6594 domain-containing protein</fullName>
    </recommendedName>
</protein>
<evidence type="ECO:0000313" key="3">
    <source>
        <dbReference type="EMBL" id="KAL2038991.1"/>
    </source>
</evidence>
<evidence type="ECO:0000256" key="1">
    <source>
        <dbReference type="SAM" id="Phobius"/>
    </source>
</evidence>
<keyword evidence="1" id="KW-0472">Membrane</keyword>
<sequence>MPTKPRDSTFRVNYIKGYPSLAAFIASDKDKSTAIYRRFDRLSARNLLYLQSELVELEARQDELDAEDRNRTTGEKASTRDWEILKSKAREANNVNEKERMELVLEIRGKIKEYREAILLESTLISLQPPQPRILEAFRHVFHNTNAAGETFPTLGGRSASILDDGDDLVALRSPPEEDRLTGFLRNYFPVLFITRITDGPLTYISERRLRMCVAVINVLLTAILLFGAIYNLFYVRKTEKRLGIIAGYTTLFATCVGLLTNARRSEVFAACAAYAAVLVVFVSGNIGSGGTA</sequence>
<keyword evidence="1" id="KW-1133">Transmembrane helix</keyword>
<dbReference type="Pfam" id="PF20237">
    <property type="entry name" value="DUF6594"/>
    <property type="match status" value="1"/>
</dbReference>
<accession>A0ABR4A215</accession>
<keyword evidence="4" id="KW-1185">Reference proteome</keyword>
<dbReference type="EMBL" id="JBEFKJ010000028">
    <property type="protein sequence ID" value="KAL2038991.1"/>
    <property type="molecule type" value="Genomic_DNA"/>
</dbReference>